<comment type="caution">
    <text evidence="1">The sequence shown here is derived from an EMBL/GenBank/DDBJ whole genome shotgun (WGS) entry which is preliminary data.</text>
</comment>
<organism evidence="1 2">
    <name type="scientific">Sutcliffiella rhizosphaerae</name>
    <dbReference type="NCBI Taxonomy" id="2880967"/>
    <lineage>
        <taxon>Bacteria</taxon>
        <taxon>Bacillati</taxon>
        <taxon>Bacillota</taxon>
        <taxon>Bacilli</taxon>
        <taxon>Bacillales</taxon>
        <taxon>Bacillaceae</taxon>
        <taxon>Sutcliffiella</taxon>
    </lineage>
</organism>
<evidence type="ECO:0000313" key="2">
    <source>
        <dbReference type="Proteomes" id="UP000789833"/>
    </source>
</evidence>
<name>A0ABM8YMP4_9BACI</name>
<evidence type="ECO:0000313" key="1">
    <source>
        <dbReference type="EMBL" id="CAG9621236.1"/>
    </source>
</evidence>
<proteinExistence type="predicted"/>
<dbReference type="EMBL" id="CAKJTJ010000008">
    <property type="protein sequence ID" value="CAG9621236.1"/>
    <property type="molecule type" value="Genomic_DNA"/>
</dbReference>
<sequence>MKTREGYFVIGYGIASNGIQRILTVGTSGTLTTLVCHS</sequence>
<keyword evidence="2" id="KW-1185">Reference proteome</keyword>
<reference evidence="1 2" key="1">
    <citation type="submission" date="2021-10" db="EMBL/GenBank/DDBJ databases">
        <authorList>
            <person name="Criscuolo A."/>
        </authorList>
    </citation>
    <scope>NUCLEOTIDE SEQUENCE [LARGE SCALE GENOMIC DNA]</scope>
    <source>
        <strain evidence="2">CIP 111883</strain>
    </source>
</reference>
<protein>
    <submittedName>
        <fullName evidence="1">Uncharacterized protein</fullName>
    </submittedName>
</protein>
<accession>A0ABM8YMP4</accession>
<gene>
    <name evidence="1" type="ORF">BACCIP111883_02008</name>
</gene>
<dbReference type="Proteomes" id="UP000789833">
    <property type="component" value="Unassembled WGS sequence"/>
</dbReference>